<keyword evidence="1" id="KW-0812">Transmembrane</keyword>
<keyword evidence="1" id="KW-1133">Transmembrane helix</keyword>
<accession>A0A1I0LJ21</accession>
<name>A0A1I0LJ21_9ACTN</name>
<protein>
    <recommendedName>
        <fullName evidence="4">DUF4386 family protein</fullName>
    </recommendedName>
</protein>
<reference evidence="2 3" key="1">
    <citation type="submission" date="2016-10" db="EMBL/GenBank/DDBJ databases">
        <authorList>
            <person name="de Groot N.N."/>
        </authorList>
    </citation>
    <scope>NUCLEOTIDE SEQUENCE [LARGE SCALE GENOMIC DNA]</scope>
    <source>
        <strain evidence="2 3">CGMCC 4.5598</strain>
    </source>
</reference>
<evidence type="ECO:0000256" key="1">
    <source>
        <dbReference type="SAM" id="Phobius"/>
    </source>
</evidence>
<feature type="transmembrane region" description="Helical" evidence="1">
    <location>
        <begin position="187"/>
        <end position="207"/>
    </location>
</feature>
<gene>
    <name evidence="2" type="ORF">SAMN05421811_11752</name>
</gene>
<organism evidence="2 3">
    <name type="scientific">Nonomuraea wenchangensis</name>
    <dbReference type="NCBI Taxonomy" id="568860"/>
    <lineage>
        <taxon>Bacteria</taxon>
        <taxon>Bacillati</taxon>
        <taxon>Actinomycetota</taxon>
        <taxon>Actinomycetes</taxon>
        <taxon>Streptosporangiales</taxon>
        <taxon>Streptosporangiaceae</taxon>
        <taxon>Nonomuraea</taxon>
    </lineage>
</organism>
<keyword evidence="3" id="KW-1185">Reference proteome</keyword>
<dbReference type="EMBL" id="FOHX01000017">
    <property type="protein sequence ID" value="SEU39665.1"/>
    <property type="molecule type" value="Genomic_DNA"/>
</dbReference>
<feature type="transmembrane region" description="Helical" evidence="1">
    <location>
        <begin position="29"/>
        <end position="50"/>
    </location>
</feature>
<feature type="transmembrane region" description="Helical" evidence="1">
    <location>
        <begin position="73"/>
        <end position="94"/>
    </location>
</feature>
<proteinExistence type="predicted"/>
<dbReference type="RefSeq" id="WP_091091226.1">
    <property type="nucleotide sequence ID" value="NZ_FOHX01000017.1"/>
</dbReference>
<evidence type="ECO:0000313" key="3">
    <source>
        <dbReference type="Proteomes" id="UP000199361"/>
    </source>
</evidence>
<dbReference type="AlphaFoldDB" id="A0A1I0LJ21"/>
<evidence type="ECO:0008006" key="4">
    <source>
        <dbReference type="Google" id="ProtNLM"/>
    </source>
</evidence>
<feature type="transmembrane region" description="Helical" evidence="1">
    <location>
        <begin position="106"/>
        <end position="129"/>
    </location>
</feature>
<dbReference type="STRING" id="568860.SAMN05421811_11752"/>
<sequence>METSVPSSVPSSGGVPAPADPSPIRSVPLALALFAAPWGFIVANGAYAWVTRSGGSDGSGAEALALAAAHPGLYRLANVAAMLASMLMVPAVLGAKRLVGDRSPKLAFVGAVMMAAGYICYFGVALSGITDVAMAEHGGPVQDYAVVIDNSQSDPSTLWVFLLFVLGNLVGTLLLGLALLRSRRVPVWAAAGVLAWPPLHVIGLVVGSEWFEVTGAVLQAVGLVVTGARLLAAPRPRP</sequence>
<dbReference type="OrthoDB" id="3368958at2"/>
<dbReference type="Pfam" id="PF14329">
    <property type="entry name" value="DUF4386"/>
    <property type="match status" value="1"/>
</dbReference>
<dbReference type="Proteomes" id="UP000199361">
    <property type="component" value="Unassembled WGS sequence"/>
</dbReference>
<dbReference type="InterPro" id="IPR025495">
    <property type="entry name" value="DUF4386"/>
</dbReference>
<keyword evidence="1" id="KW-0472">Membrane</keyword>
<feature type="transmembrane region" description="Helical" evidence="1">
    <location>
        <begin position="213"/>
        <end position="232"/>
    </location>
</feature>
<evidence type="ECO:0000313" key="2">
    <source>
        <dbReference type="EMBL" id="SEU39665.1"/>
    </source>
</evidence>
<feature type="transmembrane region" description="Helical" evidence="1">
    <location>
        <begin position="158"/>
        <end position="180"/>
    </location>
</feature>